<evidence type="ECO:0008006" key="4">
    <source>
        <dbReference type="Google" id="ProtNLM"/>
    </source>
</evidence>
<keyword evidence="1" id="KW-0732">Signal</keyword>
<feature type="signal peptide" evidence="1">
    <location>
        <begin position="1"/>
        <end position="19"/>
    </location>
</feature>
<evidence type="ECO:0000313" key="2">
    <source>
        <dbReference type="EMBL" id="KYG64975.1"/>
    </source>
</evidence>
<feature type="chain" id="PRO_5007572927" description="VWFA domain-containing protein" evidence="1">
    <location>
        <begin position="20"/>
        <end position="358"/>
    </location>
</feature>
<dbReference type="SUPFAM" id="SSF53300">
    <property type="entry name" value="vWA-like"/>
    <property type="match status" value="1"/>
</dbReference>
<dbReference type="AlphaFoldDB" id="A0A150WMC3"/>
<organism evidence="2 3">
    <name type="scientific">Bdellovibrio bacteriovorus</name>
    <dbReference type="NCBI Taxonomy" id="959"/>
    <lineage>
        <taxon>Bacteria</taxon>
        <taxon>Pseudomonadati</taxon>
        <taxon>Bdellovibrionota</taxon>
        <taxon>Bdellovibrionia</taxon>
        <taxon>Bdellovibrionales</taxon>
        <taxon>Pseudobdellovibrionaceae</taxon>
        <taxon>Bdellovibrio</taxon>
    </lineage>
</organism>
<evidence type="ECO:0000313" key="3">
    <source>
        <dbReference type="Proteomes" id="UP000075320"/>
    </source>
</evidence>
<dbReference type="InterPro" id="IPR036465">
    <property type="entry name" value="vWFA_dom_sf"/>
</dbReference>
<dbReference type="EMBL" id="LUKE01000002">
    <property type="protein sequence ID" value="KYG64975.1"/>
    <property type="molecule type" value="Genomic_DNA"/>
</dbReference>
<dbReference type="RefSeq" id="WP_061835487.1">
    <property type="nucleotide sequence ID" value="NZ_LUKE01000002.1"/>
</dbReference>
<name>A0A150WMC3_BDEBC</name>
<keyword evidence="3" id="KW-1185">Reference proteome</keyword>
<accession>A0A150WMC3</accession>
<dbReference type="Gene3D" id="3.40.50.410">
    <property type="entry name" value="von Willebrand factor, type A domain"/>
    <property type="match status" value="1"/>
</dbReference>
<gene>
    <name evidence="2" type="ORF">AZI86_12335</name>
</gene>
<comment type="caution">
    <text evidence="2">The sequence shown here is derived from an EMBL/GenBank/DDBJ whole genome shotgun (WGS) entry which is preliminary data.</text>
</comment>
<reference evidence="2 3" key="1">
    <citation type="submission" date="2016-03" db="EMBL/GenBank/DDBJ databases">
        <authorList>
            <person name="Ploux O."/>
        </authorList>
    </citation>
    <scope>NUCLEOTIDE SEQUENCE [LARGE SCALE GENOMIC DNA]</scope>
    <source>
        <strain evidence="2 3">R0</strain>
    </source>
</reference>
<sequence>MFNQVARKTVMMASTVAMLAGCSKGTGGYSLLNDNSDYKQQAVIIPKKIDILWVIDNSGSMRSSQTNLTNNFSSFINRFKEKNFDFHMAVTATDGWKKRFNAASPLARIRDGGRILNADGSIKEDTHSGVFVMTKDTPNLTNVFTTNATQGTAGAGDERAFESFKQSLLDPFNANFRRPEAFLAIIIVSDEEDFSHDTASQNESYSNPGLQTVESFKDFLDGFTEISTYGKNYSVSTITVDSQACLNSLDNNAQKLAPRVEKLADLTGGTKGSICGNFGQTLELISDSIINLSSVFKLTREPQVDTISVTVDGVVVPMDVNNGWSYNATDWTITFHGSAVPAANANIKIDFYPKSIQL</sequence>
<dbReference type="PROSITE" id="PS51257">
    <property type="entry name" value="PROKAR_LIPOPROTEIN"/>
    <property type="match status" value="1"/>
</dbReference>
<dbReference type="Proteomes" id="UP000075320">
    <property type="component" value="Unassembled WGS sequence"/>
</dbReference>
<proteinExistence type="predicted"/>
<evidence type="ECO:0000256" key="1">
    <source>
        <dbReference type="SAM" id="SignalP"/>
    </source>
</evidence>
<protein>
    <recommendedName>
        <fullName evidence="4">VWFA domain-containing protein</fullName>
    </recommendedName>
</protein>